<evidence type="ECO:0000313" key="4">
    <source>
        <dbReference type="EMBL" id="MFD1674253.1"/>
    </source>
</evidence>
<name>A0ABW4JEY4_9BACL</name>
<protein>
    <submittedName>
        <fullName evidence="4">CBS domain-containing protein</fullName>
    </submittedName>
</protein>
<evidence type="ECO:0000256" key="1">
    <source>
        <dbReference type="ARBA" id="ARBA00023122"/>
    </source>
</evidence>
<dbReference type="EMBL" id="JBHUCX010000018">
    <property type="protein sequence ID" value="MFD1674253.1"/>
    <property type="molecule type" value="Genomic_DNA"/>
</dbReference>
<dbReference type="PROSITE" id="PS51371">
    <property type="entry name" value="CBS"/>
    <property type="match status" value="2"/>
</dbReference>
<dbReference type="InterPro" id="IPR051257">
    <property type="entry name" value="Diverse_CBS-Domain"/>
</dbReference>
<feature type="domain" description="CBS" evidence="3">
    <location>
        <begin position="7"/>
        <end position="64"/>
    </location>
</feature>
<dbReference type="PANTHER" id="PTHR43080">
    <property type="entry name" value="CBS DOMAIN-CONTAINING PROTEIN CBSX3, MITOCHONDRIAL"/>
    <property type="match status" value="1"/>
</dbReference>
<evidence type="ECO:0000259" key="3">
    <source>
        <dbReference type="PROSITE" id="PS51371"/>
    </source>
</evidence>
<sequence length="145" mass="15486">MKVEQIMTTNVHCCCTTDTIQKAAQAMKNHNCGSVPVCDNKKVVGVITDRDIVLKAVTQGKADLKVEQCMSNKTVTATPDTDAHEAADLMAQHQIRRLPIVNASGELCGILSIGDLATVDIHINEAGSALSKISARTDTQSNVLQ</sequence>
<dbReference type="CDD" id="cd04622">
    <property type="entry name" value="CBS_pair_HRP1_like"/>
    <property type="match status" value="1"/>
</dbReference>
<dbReference type="RefSeq" id="WP_377942121.1">
    <property type="nucleotide sequence ID" value="NZ_JBHUCX010000018.1"/>
</dbReference>
<organism evidence="4 5">
    <name type="scientific">Alicyclobacillus fodiniaquatilis</name>
    <dbReference type="NCBI Taxonomy" id="1661150"/>
    <lineage>
        <taxon>Bacteria</taxon>
        <taxon>Bacillati</taxon>
        <taxon>Bacillota</taxon>
        <taxon>Bacilli</taxon>
        <taxon>Bacillales</taxon>
        <taxon>Alicyclobacillaceae</taxon>
        <taxon>Alicyclobacillus</taxon>
    </lineage>
</organism>
<dbReference type="SUPFAM" id="SSF54631">
    <property type="entry name" value="CBS-domain pair"/>
    <property type="match status" value="1"/>
</dbReference>
<feature type="domain" description="CBS" evidence="3">
    <location>
        <begin position="70"/>
        <end position="126"/>
    </location>
</feature>
<dbReference type="InterPro" id="IPR000644">
    <property type="entry name" value="CBS_dom"/>
</dbReference>
<evidence type="ECO:0000313" key="5">
    <source>
        <dbReference type="Proteomes" id="UP001597079"/>
    </source>
</evidence>
<accession>A0ABW4JEY4</accession>
<gene>
    <name evidence="4" type="ORF">ACFSB2_05935</name>
</gene>
<reference evidence="5" key="1">
    <citation type="journal article" date="2019" name="Int. J. Syst. Evol. Microbiol.">
        <title>The Global Catalogue of Microorganisms (GCM) 10K type strain sequencing project: providing services to taxonomists for standard genome sequencing and annotation.</title>
        <authorList>
            <consortium name="The Broad Institute Genomics Platform"/>
            <consortium name="The Broad Institute Genome Sequencing Center for Infectious Disease"/>
            <person name="Wu L."/>
            <person name="Ma J."/>
        </authorList>
    </citation>
    <scope>NUCLEOTIDE SEQUENCE [LARGE SCALE GENOMIC DNA]</scope>
    <source>
        <strain evidence="5">CGMCC 1.12286</strain>
    </source>
</reference>
<dbReference type="InterPro" id="IPR046342">
    <property type="entry name" value="CBS_dom_sf"/>
</dbReference>
<dbReference type="Pfam" id="PF00571">
    <property type="entry name" value="CBS"/>
    <property type="match status" value="2"/>
</dbReference>
<dbReference type="Gene3D" id="3.10.580.10">
    <property type="entry name" value="CBS-domain"/>
    <property type="match status" value="1"/>
</dbReference>
<keyword evidence="1 2" id="KW-0129">CBS domain</keyword>
<dbReference type="SMART" id="SM00116">
    <property type="entry name" value="CBS"/>
    <property type="match status" value="2"/>
</dbReference>
<comment type="caution">
    <text evidence="4">The sequence shown here is derived from an EMBL/GenBank/DDBJ whole genome shotgun (WGS) entry which is preliminary data.</text>
</comment>
<dbReference type="PANTHER" id="PTHR43080:SF2">
    <property type="entry name" value="CBS DOMAIN-CONTAINING PROTEIN"/>
    <property type="match status" value="1"/>
</dbReference>
<evidence type="ECO:0000256" key="2">
    <source>
        <dbReference type="PROSITE-ProRule" id="PRU00703"/>
    </source>
</evidence>
<proteinExistence type="predicted"/>
<keyword evidence="5" id="KW-1185">Reference proteome</keyword>
<dbReference type="Proteomes" id="UP001597079">
    <property type="component" value="Unassembled WGS sequence"/>
</dbReference>